<name>A4BGK2_9GAMM</name>
<protein>
    <submittedName>
        <fullName evidence="1">Uncharacterized protein</fullName>
    </submittedName>
</protein>
<organism evidence="1 2">
    <name type="scientific">Reinekea blandensis MED297</name>
    <dbReference type="NCBI Taxonomy" id="314283"/>
    <lineage>
        <taxon>Bacteria</taxon>
        <taxon>Pseudomonadati</taxon>
        <taxon>Pseudomonadota</taxon>
        <taxon>Gammaproteobacteria</taxon>
        <taxon>Oceanospirillales</taxon>
        <taxon>Saccharospirillaceae</taxon>
        <taxon>Reinekea</taxon>
    </lineage>
</organism>
<sequence length="36" mass="4048">MIIICLGFTKVDGVSVDRNETAEPHNRIEYRIKTGA</sequence>
<comment type="caution">
    <text evidence="1">The sequence shown here is derived from an EMBL/GenBank/DDBJ whole genome shotgun (WGS) entry which is preliminary data.</text>
</comment>
<dbReference type="Proteomes" id="UP000005953">
    <property type="component" value="Unassembled WGS sequence"/>
</dbReference>
<dbReference type="AlphaFoldDB" id="A4BGK2"/>
<accession>A4BGK2</accession>
<evidence type="ECO:0000313" key="1">
    <source>
        <dbReference type="EMBL" id="EAR08808.1"/>
    </source>
</evidence>
<dbReference type="HOGENOM" id="CLU_3358028_0_0_6"/>
<reference evidence="1 2" key="1">
    <citation type="submission" date="2006-02" db="EMBL/GenBank/DDBJ databases">
        <authorList>
            <person name="Pinhassi J."/>
            <person name="Pedros-Alio C."/>
            <person name="Ferriera S."/>
            <person name="Johnson J."/>
            <person name="Kravitz S."/>
            <person name="Halpern A."/>
            <person name="Remington K."/>
            <person name="Beeson K."/>
            <person name="Tran B."/>
            <person name="Rogers Y.-H."/>
            <person name="Friedman R."/>
            <person name="Venter J.C."/>
        </authorList>
    </citation>
    <scope>NUCLEOTIDE SEQUENCE [LARGE SCALE GENOMIC DNA]</scope>
    <source>
        <strain evidence="1 2">MED297</strain>
    </source>
</reference>
<evidence type="ECO:0000313" key="2">
    <source>
        <dbReference type="Proteomes" id="UP000005953"/>
    </source>
</evidence>
<proteinExistence type="predicted"/>
<dbReference type="EMBL" id="AAOE01000016">
    <property type="protein sequence ID" value="EAR08808.1"/>
    <property type="molecule type" value="Genomic_DNA"/>
</dbReference>
<gene>
    <name evidence="1" type="ORF">MED297_09091</name>
</gene>
<keyword evidence="2" id="KW-1185">Reference proteome</keyword>